<accession>A0A9J2PB34</accession>
<reference evidence="3" key="1">
    <citation type="submission" date="2023-03" db="UniProtKB">
        <authorList>
            <consortium name="WormBaseParasite"/>
        </authorList>
    </citation>
    <scope>IDENTIFICATION</scope>
</reference>
<proteinExistence type="predicted"/>
<keyword evidence="2" id="KW-1185">Reference proteome</keyword>
<dbReference type="WBParaSite" id="ALUE_0000717001-mRNA-1">
    <property type="protein sequence ID" value="ALUE_0000717001-mRNA-1"/>
    <property type="gene ID" value="ALUE_0000717001"/>
</dbReference>
<name>A0A9J2PB34_ASCLU</name>
<dbReference type="Proteomes" id="UP000036681">
    <property type="component" value="Unplaced"/>
</dbReference>
<keyword evidence="1" id="KW-1133">Transmembrane helix</keyword>
<keyword evidence="1" id="KW-0472">Membrane</keyword>
<evidence type="ECO:0000256" key="1">
    <source>
        <dbReference type="SAM" id="Phobius"/>
    </source>
</evidence>
<protein>
    <submittedName>
        <fullName evidence="3">Secreted protein</fullName>
    </submittedName>
</protein>
<feature type="transmembrane region" description="Helical" evidence="1">
    <location>
        <begin position="13"/>
        <end position="32"/>
    </location>
</feature>
<keyword evidence="1" id="KW-0812">Transmembrane</keyword>
<sequence>LPFFLLRSDAVDIYILFFALYKCVYSVVFFQCSQDNKEIRRKCFRKCREQGPQLHVQSFKYASSFYTNNSNELMTWTPCRFGINTTHAAKLIWQPPTAVAILGGRCDCRVWNKSCRHKHVKAVMDYRCIEWKGYRLRELYSCPH</sequence>
<evidence type="ECO:0000313" key="2">
    <source>
        <dbReference type="Proteomes" id="UP000036681"/>
    </source>
</evidence>
<dbReference type="AlphaFoldDB" id="A0A9J2PB34"/>
<organism evidence="2 3">
    <name type="scientific">Ascaris lumbricoides</name>
    <name type="common">Giant roundworm</name>
    <dbReference type="NCBI Taxonomy" id="6252"/>
    <lineage>
        <taxon>Eukaryota</taxon>
        <taxon>Metazoa</taxon>
        <taxon>Ecdysozoa</taxon>
        <taxon>Nematoda</taxon>
        <taxon>Chromadorea</taxon>
        <taxon>Rhabditida</taxon>
        <taxon>Spirurina</taxon>
        <taxon>Ascaridomorpha</taxon>
        <taxon>Ascaridoidea</taxon>
        <taxon>Ascarididae</taxon>
        <taxon>Ascaris</taxon>
    </lineage>
</organism>
<evidence type="ECO:0000313" key="3">
    <source>
        <dbReference type="WBParaSite" id="ALUE_0000717001-mRNA-1"/>
    </source>
</evidence>